<dbReference type="GO" id="GO:0005886">
    <property type="term" value="C:plasma membrane"/>
    <property type="evidence" value="ECO:0007669"/>
    <property type="project" value="UniProtKB-SubCell"/>
</dbReference>
<dbReference type="AlphaFoldDB" id="U2SCL9"/>
<dbReference type="InterPro" id="IPR000515">
    <property type="entry name" value="MetI-like"/>
</dbReference>
<dbReference type="PANTHER" id="PTHR30450">
    <property type="entry name" value="ABC TRANSPORTER PERMEASE"/>
    <property type="match status" value="1"/>
</dbReference>
<evidence type="ECO:0000256" key="2">
    <source>
        <dbReference type="ARBA" id="ARBA00022448"/>
    </source>
</evidence>
<comment type="caution">
    <text evidence="9">The sequence shown here is derived from an EMBL/GenBank/DDBJ whole genome shotgun (WGS) entry which is preliminary data.</text>
</comment>
<keyword evidence="2 7" id="KW-0813">Transport</keyword>
<feature type="transmembrane region" description="Helical" evidence="7">
    <location>
        <begin position="192"/>
        <end position="214"/>
    </location>
</feature>
<dbReference type="PROSITE" id="PS50928">
    <property type="entry name" value="ABC_TM1"/>
    <property type="match status" value="1"/>
</dbReference>
<comment type="similarity">
    <text evidence="7">Belongs to the binding-protein-dependent transport system permease family.</text>
</comment>
<keyword evidence="3" id="KW-1003">Cell membrane</keyword>
<evidence type="ECO:0000256" key="4">
    <source>
        <dbReference type="ARBA" id="ARBA00022692"/>
    </source>
</evidence>
<gene>
    <name evidence="9" type="ORF">HMPREF1983_00143</name>
</gene>
<sequence>MINLFKTNYDGISKAFWETNYMMAVSMITILIISLPLGIILFALSKDYLLKNRVIYEIVSILLNALRSVPFLIFIFILIPVNRFLFKTSFGNIAAILPLTLIGISVYTRFVEQALINVPKKIIDRAISMGATRMQIIRYFLLPSTIDNLILSFTYTTISLLAYTTVMGVIGAGGLGEYAFRYGYQEYNYNLMYLIVIIFIIYVFIIQSIGYSLAKLFTNKKEK</sequence>
<dbReference type="SUPFAM" id="SSF161098">
    <property type="entry name" value="MetI-like"/>
    <property type="match status" value="1"/>
</dbReference>
<keyword evidence="10" id="KW-1185">Reference proteome</keyword>
<feature type="transmembrane region" description="Helical" evidence="7">
    <location>
        <begin position="20"/>
        <end position="42"/>
    </location>
</feature>
<dbReference type="RefSeq" id="WP_021753422.1">
    <property type="nucleotide sequence ID" value="NZ_KI271864.1"/>
</dbReference>
<dbReference type="PANTHER" id="PTHR30450:SF14">
    <property type="entry name" value="TRANSPORTER, PERMEASE PROTEIN, PUTATIVE-RELATED"/>
    <property type="match status" value="1"/>
</dbReference>
<dbReference type="PATRIC" id="fig|1321820.3.peg.141"/>
<dbReference type="CDD" id="cd06261">
    <property type="entry name" value="TM_PBP2"/>
    <property type="match status" value="1"/>
</dbReference>
<organism evidence="9 10">
    <name type="scientific">Gemella bergeri ATCC 700627</name>
    <dbReference type="NCBI Taxonomy" id="1321820"/>
    <lineage>
        <taxon>Bacteria</taxon>
        <taxon>Bacillati</taxon>
        <taxon>Bacillota</taxon>
        <taxon>Bacilli</taxon>
        <taxon>Bacillales</taxon>
        <taxon>Gemellaceae</taxon>
        <taxon>Gemella</taxon>
    </lineage>
</organism>
<feature type="transmembrane region" description="Helical" evidence="7">
    <location>
        <begin position="54"/>
        <end position="81"/>
    </location>
</feature>
<dbReference type="Gene3D" id="1.10.3720.10">
    <property type="entry name" value="MetI-like"/>
    <property type="match status" value="1"/>
</dbReference>
<dbReference type="Proteomes" id="UP000016637">
    <property type="component" value="Unassembled WGS sequence"/>
</dbReference>
<evidence type="ECO:0000259" key="8">
    <source>
        <dbReference type="PROSITE" id="PS50928"/>
    </source>
</evidence>
<reference evidence="9 10" key="1">
    <citation type="submission" date="2013-08" db="EMBL/GenBank/DDBJ databases">
        <authorList>
            <person name="Weinstock G."/>
            <person name="Sodergren E."/>
            <person name="Wylie T."/>
            <person name="Fulton L."/>
            <person name="Fulton R."/>
            <person name="Fronick C."/>
            <person name="O'Laughlin M."/>
            <person name="Godfrey J."/>
            <person name="Miner T."/>
            <person name="Herter B."/>
            <person name="Appelbaum E."/>
            <person name="Cordes M."/>
            <person name="Lek S."/>
            <person name="Wollam A."/>
            <person name="Pepin K.H."/>
            <person name="Palsikar V.B."/>
            <person name="Mitreva M."/>
            <person name="Wilson R.K."/>
        </authorList>
    </citation>
    <scope>NUCLEOTIDE SEQUENCE [LARGE SCALE GENOMIC DNA]</scope>
    <source>
        <strain evidence="9 10">ATCC 700627</strain>
    </source>
</reference>
<dbReference type="EMBL" id="AWVP01000008">
    <property type="protein sequence ID" value="ERK60452.1"/>
    <property type="molecule type" value="Genomic_DNA"/>
</dbReference>
<dbReference type="Pfam" id="PF00528">
    <property type="entry name" value="BPD_transp_1"/>
    <property type="match status" value="1"/>
</dbReference>
<dbReference type="GO" id="GO:0048473">
    <property type="term" value="P:D-methionine transmembrane transport"/>
    <property type="evidence" value="ECO:0007669"/>
    <property type="project" value="TreeGrafter"/>
</dbReference>
<keyword evidence="4 7" id="KW-0812">Transmembrane</keyword>
<dbReference type="InterPro" id="IPR035906">
    <property type="entry name" value="MetI-like_sf"/>
</dbReference>
<proteinExistence type="inferred from homology"/>
<feature type="transmembrane region" description="Helical" evidence="7">
    <location>
        <begin position="93"/>
        <end position="115"/>
    </location>
</feature>
<dbReference type="InterPro" id="IPR051322">
    <property type="entry name" value="AA_ABC_Transporter_Permease"/>
</dbReference>
<dbReference type="HOGENOM" id="CLU_077375_0_2_9"/>
<dbReference type="eggNOG" id="COG2011">
    <property type="taxonomic scope" value="Bacteria"/>
</dbReference>
<evidence type="ECO:0000256" key="1">
    <source>
        <dbReference type="ARBA" id="ARBA00004651"/>
    </source>
</evidence>
<protein>
    <submittedName>
        <fullName evidence="9">Putative D-methionine transport system permease protein MetI</fullName>
    </submittedName>
</protein>
<evidence type="ECO:0000256" key="5">
    <source>
        <dbReference type="ARBA" id="ARBA00022989"/>
    </source>
</evidence>
<accession>U2SCL9</accession>
<evidence type="ECO:0000313" key="9">
    <source>
        <dbReference type="EMBL" id="ERK60452.1"/>
    </source>
</evidence>
<comment type="subcellular location">
    <subcellularLocation>
        <location evidence="1 7">Cell membrane</location>
        <topology evidence="1 7">Multi-pass membrane protein</topology>
    </subcellularLocation>
</comment>
<keyword evidence="6 7" id="KW-0472">Membrane</keyword>
<evidence type="ECO:0000313" key="10">
    <source>
        <dbReference type="Proteomes" id="UP000016637"/>
    </source>
</evidence>
<evidence type="ECO:0000256" key="6">
    <source>
        <dbReference type="ARBA" id="ARBA00023136"/>
    </source>
</evidence>
<name>U2SCL9_9BACL</name>
<keyword evidence="5 7" id="KW-1133">Transmembrane helix</keyword>
<feature type="domain" description="ABC transmembrane type-1" evidence="8">
    <location>
        <begin position="16"/>
        <end position="210"/>
    </location>
</feature>
<evidence type="ECO:0000256" key="3">
    <source>
        <dbReference type="ARBA" id="ARBA00022475"/>
    </source>
</evidence>
<evidence type="ECO:0000256" key="7">
    <source>
        <dbReference type="RuleBase" id="RU363032"/>
    </source>
</evidence>